<feature type="compositionally biased region" description="Basic and acidic residues" evidence="11">
    <location>
        <begin position="20"/>
        <end position="32"/>
    </location>
</feature>
<evidence type="ECO:0000313" key="14">
    <source>
        <dbReference type="Proteomes" id="UP000309138"/>
    </source>
</evidence>
<keyword evidence="8" id="KW-1133">Transmembrane helix</keyword>
<comment type="subcellular location">
    <subcellularLocation>
        <location evidence="1 10">Cell inner membrane</location>
        <topology evidence="1 10">Single-pass membrane protein</topology>
        <orientation evidence="1 10">Periplasmic side</orientation>
    </subcellularLocation>
</comment>
<dbReference type="InterPro" id="IPR006260">
    <property type="entry name" value="TonB/TolA_C"/>
</dbReference>
<comment type="similarity">
    <text evidence="2 10">Belongs to the TonB family.</text>
</comment>
<dbReference type="InterPro" id="IPR003538">
    <property type="entry name" value="TonB"/>
</dbReference>
<evidence type="ECO:0000256" key="4">
    <source>
        <dbReference type="ARBA" id="ARBA00022475"/>
    </source>
</evidence>
<keyword evidence="5 10" id="KW-0997">Cell inner membrane</keyword>
<evidence type="ECO:0000256" key="10">
    <source>
        <dbReference type="RuleBase" id="RU362123"/>
    </source>
</evidence>
<dbReference type="PROSITE" id="PS52015">
    <property type="entry name" value="TONB_CTD"/>
    <property type="match status" value="1"/>
</dbReference>
<dbReference type="SUPFAM" id="SSF74653">
    <property type="entry name" value="TolA/TonB C-terminal domain"/>
    <property type="match status" value="1"/>
</dbReference>
<dbReference type="GO" id="GO:0015891">
    <property type="term" value="P:siderophore transport"/>
    <property type="evidence" value="ECO:0007669"/>
    <property type="project" value="InterPro"/>
</dbReference>
<comment type="function">
    <text evidence="10">Interacts with outer membrane receptor proteins that carry out high-affinity binding and energy dependent uptake into the periplasmic space of specific substrates. It could act to transduce energy from the cytoplasmic membrane to specific energy-requiring processes in the outer membrane, resulting in the release into the periplasm of ligands bound by these outer membrane proteins.</text>
</comment>
<feature type="compositionally biased region" description="Basic and acidic residues" evidence="11">
    <location>
        <begin position="1"/>
        <end position="10"/>
    </location>
</feature>
<sequence>MPRERTERVEPMPAPLPYRPDPRVDLPAPDRTDLILAPLPPAPIPFDTGNIGNATMPAAEPSPVAPVMTGAEIDPRFAGRFQPDYPAAERRAEISGRVTVRVRVGADGRVKAVERIAAASDGLFEATRRQALSAWRFRPATSDGVAIESWKVMTVRFELE</sequence>
<evidence type="ECO:0000256" key="6">
    <source>
        <dbReference type="ARBA" id="ARBA00022692"/>
    </source>
</evidence>
<dbReference type="Pfam" id="PF03544">
    <property type="entry name" value="TonB_C"/>
    <property type="match status" value="1"/>
</dbReference>
<dbReference type="Proteomes" id="UP000309138">
    <property type="component" value="Unassembled WGS sequence"/>
</dbReference>
<keyword evidence="3 10" id="KW-0813">Transport</keyword>
<dbReference type="NCBIfam" id="TIGR01352">
    <property type="entry name" value="tonB_Cterm"/>
    <property type="match status" value="1"/>
</dbReference>
<accession>A0A4U1L5V4</accession>
<evidence type="ECO:0000256" key="7">
    <source>
        <dbReference type="ARBA" id="ARBA00022927"/>
    </source>
</evidence>
<dbReference type="GO" id="GO:0005886">
    <property type="term" value="C:plasma membrane"/>
    <property type="evidence" value="ECO:0007669"/>
    <property type="project" value="UniProtKB-SubCell"/>
</dbReference>
<dbReference type="InterPro" id="IPR051045">
    <property type="entry name" value="TonB-dependent_transducer"/>
</dbReference>
<keyword evidence="7 10" id="KW-0653">Protein transport</keyword>
<dbReference type="PRINTS" id="PR01374">
    <property type="entry name" value="TONBPROTEIN"/>
</dbReference>
<feature type="domain" description="TonB C-terminal" evidence="12">
    <location>
        <begin position="70"/>
        <end position="160"/>
    </location>
</feature>
<dbReference type="OrthoDB" id="1685233at2"/>
<dbReference type="AlphaFoldDB" id="A0A4U1L5V4"/>
<evidence type="ECO:0000256" key="5">
    <source>
        <dbReference type="ARBA" id="ARBA00022519"/>
    </source>
</evidence>
<feature type="region of interest" description="Disordered" evidence="11">
    <location>
        <begin position="1"/>
        <end position="32"/>
    </location>
</feature>
<evidence type="ECO:0000256" key="8">
    <source>
        <dbReference type="ARBA" id="ARBA00022989"/>
    </source>
</evidence>
<evidence type="ECO:0000256" key="9">
    <source>
        <dbReference type="ARBA" id="ARBA00023136"/>
    </source>
</evidence>
<keyword evidence="14" id="KW-1185">Reference proteome</keyword>
<dbReference type="GO" id="GO:0031992">
    <property type="term" value="F:energy transducer activity"/>
    <property type="evidence" value="ECO:0007669"/>
    <property type="project" value="InterPro"/>
</dbReference>
<dbReference type="EMBL" id="SWKR01000002">
    <property type="protein sequence ID" value="TKD52329.1"/>
    <property type="molecule type" value="Genomic_DNA"/>
</dbReference>
<evidence type="ECO:0000256" key="3">
    <source>
        <dbReference type="ARBA" id="ARBA00022448"/>
    </source>
</evidence>
<dbReference type="GO" id="GO:0055085">
    <property type="term" value="P:transmembrane transport"/>
    <property type="evidence" value="ECO:0007669"/>
    <property type="project" value="InterPro"/>
</dbReference>
<keyword evidence="10" id="KW-0735">Signal-anchor</keyword>
<evidence type="ECO:0000313" key="13">
    <source>
        <dbReference type="EMBL" id="TKD52329.1"/>
    </source>
</evidence>
<reference evidence="13 14" key="1">
    <citation type="submission" date="2019-04" db="EMBL/GenBank/DDBJ databases">
        <authorList>
            <person name="Yang Y."/>
            <person name="Wei D."/>
        </authorList>
    </citation>
    <scope>NUCLEOTIDE SEQUENCE [LARGE SCALE GENOMIC DNA]</scope>
    <source>
        <strain evidence="13 14">L-1-4w-11</strain>
    </source>
</reference>
<dbReference type="PANTHER" id="PTHR33446">
    <property type="entry name" value="PROTEIN TONB-RELATED"/>
    <property type="match status" value="1"/>
</dbReference>
<protein>
    <recommendedName>
        <fullName evidence="10">Protein TonB</fullName>
    </recommendedName>
</protein>
<dbReference type="InterPro" id="IPR037682">
    <property type="entry name" value="TonB_C"/>
</dbReference>
<proteinExistence type="inferred from homology"/>
<evidence type="ECO:0000256" key="2">
    <source>
        <dbReference type="ARBA" id="ARBA00006555"/>
    </source>
</evidence>
<keyword evidence="9" id="KW-0472">Membrane</keyword>
<organism evidence="13 14">
    <name type="scientific">Sphingomonas baiyangensis</name>
    <dbReference type="NCBI Taxonomy" id="2572576"/>
    <lineage>
        <taxon>Bacteria</taxon>
        <taxon>Pseudomonadati</taxon>
        <taxon>Pseudomonadota</taxon>
        <taxon>Alphaproteobacteria</taxon>
        <taxon>Sphingomonadales</taxon>
        <taxon>Sphingomonadaceae</taxon>
        <taxon>Sphingomonas</taxon>
    </lineage>
</organism>
<evidence type="ECO:0000256" key="11">
    <source>
        <dbReference type="SAM" id="MobiDB-lite"/>
    </source>
</evidence>
<dbReference type="GO" id="GO:0015031">
    <property type="term" value="P:protein transport"/>
    <property type="evidence" value="ECO:0007669"/>
    <property type="project" value="UniProtKB-UniRule"/>
</dbReference>
<keyword evidence="4 10" id="KW-1003">Cell membrane</keyword>
<dbReference type="Gene3D" id="3.30.1150.10">
    <property type="match status" value="1"/>
</dbReference>
<evidence type="ECO:0000259" key="12">
    <source>
        <dbReference type="PROSITE" id="PS52015"/>
    </source>
</evidence>
<dbReference type="GO" id="GO:0030288">
    <property type="term" value="C:outer membrane-bounded periplasmic space"/>
    <property type="evidence" value="ECO:0007669"/>
    <property type="project" value="InterPro"/>
</dbReference>
<keyword evidence="6" id="KW-0812">Transmembrane</keyword>
<comment type="caution">
    <text evidence="13">The sequence shown here is derived from an EMBL/GenBank/DDBJ whole genome shotgun (WGS) entry which is preliminary data.</text>
</comment>
<name>A0A4U1L5V4_9SPHN</name>
<gene>
    <name evidence="13" type="ORF">FBR43_14520</name>
</gene>
<evidence type="ECO:0000256" key="1">
    <source>
        <dbReference type="ARBA" id="ARBA00004383"/>
    </source>
</evidence>